<dbReference type="STRING" id="2316362.A0A4Q2DRF8"/>
<feature type="domain" description="CHAT" evidence="1">
    <location>
        <begin position="1007"/>
        <end position="1300"/>
    </location>
</feature>
<evidence type="ECO:0000313" key="3">
    <source>
        <dbReference type="Proteomes" id="UP000290288"/>
    </source>
</evidence>
<dbReference type="OrthoDB" id="9991317at2759"/>
<evidence type="ECO:0000313" key="2">
    <source>
        <dbReference type="EMBL" id="RXW21485.1"/>
    </source>
</evidence>
<proteinExistence type="predicted"/>
<organism evidence="2 3">
    <name type="scientific">Candolleomyces aberdarensis</name>
    <dbReference type="NCBI Taxonomy" id="2316362"/>
    <lineage>
        <taxon>Eukaryota</taxon>
        <taxon>Fungi</taxon>
        <taxon>Dikarya</taxon>
        <taxon>Basidiomycota</taxon>
        <taxon>Agaricomycotina</taxon>
        <taxon>Agaricomycetes</taxon>
        <taxon>Agaricomycetidae</taxon>
        <taxon>Agaricales</taxon>
        <taxon>Agaricineae</taxon>
        <taxon>Psathyrellaceae</taxon>
        <taxon>Candolleomyces</taxon>
    </lineage>
</organism>
<comment type="caution">
    <text evidence="2">The sequence shown here is derived from an EMBL/GenBank/DDBJ whole genome shotgun (WGS) entry which is preliminary data.</text>
</comment>
<sequence length="1301" mass="143589">MTDIASDRILKLEDISVEFDADYIEDLCSNPGSLSLMVIDTPGGATQQRHLNHSSESTWKHHGFVLTSKSVREITVVVTSNIWGELTRYHLLEPQLVELFLKEGVGKIPIKTRPENGGNTTGPHHQMSLLVRASQSMADDQSSEIETALWARCVHFNTVLSKSGPSVRTLDETMPDIKRLLCSTPPDSPVRLRTLMLLASAALDRSLRAEQPDDKALNDVDSLLNELSNGQVWVLRPEFQAAVAQLRATVHKARRKAITNTCRVLAEQSLEAAETLKTTGDVTPIQAVNKKLRDLVATTPINDPLRPGIITMLAENLLHCARGKEDYDINYLNDAIDCLEQAFPRSSRSTDGLGQVLTNPGPTTGGVKELQSVQRTLSAALRLRYALLNKAEDLDRMLALLPSDTHDPQELLELGEHLYTRFELQEGSLSDINRSIDLQKSAIQIALAGDPADGSKLGVHPACKEAAWLSRAYRSLALAFEARFKQSDDLVDLNECLRYFRKTLTMPLAPAEDSSVRIGTFQRLASSLAYYALNHQDSDHLEEIMTLLVDLVSQIPPDGAKNSLISPSLLWMVALTLGSMARSLRNPDVLRTLAKKMAHPELDLYPGLSTAEVLQAYIDFNLDPSPSTNKRTMPIIVKFFRASLASCDNIAVKLGLARILIAQPQWYHSPQGDESTSLTNEGLALLEECFGSAPEHDSTFHYFVGRLFGGPGGLDQFEKAMSHFARATSDAKLPPERLEAAYEWADMALKVKSTDSMTAFDVIVTTISQIAGLEQTVEKRHRMLSGLSSRVLQAAEAALSFEEVEKALEFLERGRGLVWNQLNSLRTPLDELRSRDPALASRLESVSRMLEDAGGQTRILEGGSGDIMERRLALQEEESTHIKLAREREELIETIRKVPGFESFLRPLPSSAWLADLPTSGPVVVLQAFKARCDAIVLVPGRREPMHISLPDFSPRKAQKLRDGLRLSLSANLLVGREAIGISDETDTRTIRPSGTSKKSVSEVLRDTLRELWKCVVKPVFTRLGFERSENPDTRIWWCPTGLLTSLPIHAAGIYETTNPDSESALDYAVSSYIPTVSLLTERVRNTRLTPADHAGICMLSQANAPGFEPIPGTKKEIDRVVATVSASLIRSTRLEDNEATQSALINAMEHYDWIHLACHGTQDTEQPLRSGFALADGRLELATIIKSNLKHAEFAFLSACQTSTGDVKLSEESVHLAAGMLAAGYRGVVGTMWSIIDRHAPQVAEDFYRDVLARSGEVGGKKRLDGEQAAYALHHAVRQLKKSVGDKNYVAWVPYVHFGL</sequence>
<evidence type="ECO:0000259" key="1">
    <source>
        <dbReference type="Pfam" id="PF12770"/>
    </source>
</evidence>
<accession>A0A4Q2DRF8</accession>
<name>A0A4Q2DRF8_9AGAR</name>
<dbReference type="InterPro" id="IPR024983">
    <property type="entry name" value="CHAT_dom"/>
</dbReference>
<dbReference type="Pfam" id="PF12770">
    <property type="entry name" value="CHAT"/>
    <property type="match status" value="1"/>
</dbReference>
<gene>
    <name evidence="2" type="ORF">EST38_g4373</name>
</gene>
<protein>
    <recommendedName>
        <fullName evidence="1">CHAT domain-containing protein</fullName>
    </recommendedName>
</protein>
<keyword evidence="3" id="KW-1185">Reference proteome</keyword>
<dbReference type="EMBL" id="SDEE01000106">
    <property type="protein sequence ID" value="RXW21485.1"/>
    <property type="molecule type" value="Genomic_DNA"/>
</dbReference>
<reference evidence="2 3" key="1">
    <citation type="submission" date="2019-01" db="EMBL/GenBank/DDBJ databases">
        <title>Draft genome sequence of Psathyrella aberdarensis IHI B618.</title>
        <authorList>
            <person name="Buettner E."/>
            <person name="Kellner H."/>
        </authorList>
    </citation>
    <scope>NUCLEOTIDE SEQUENCE [LARGE SCALE GENOMIC DNA]</scope>
    <source>
        <strain evidence="2 3">IHI B618</strain>
    </source>
</reference>
<dbReference type="Proteomes" id="UP000290288">
    <property type="component" value="Unassembled WGS sequence"/>
</dbReference>